<evidence type="ECO:0000256" key="3">
    <source>
        <dbReference type="ARBA" id="ARBA00022989"/>
    </source>
</evidence>
<evidence type="ECO:0000256" key="5">
    <source>
        <dbReference type="PROSITE-ProRule" id="PRU00205"/>
    </source>
</evidence>
<feature type="transmembrane region" description="Helical" evidence="6">
    <location>
        <begin position="182"/>
        <end position="201"/>
    </location>
</feature>
<keyword evidence="9" id="KW-1185">Reference proteome</keyword>
<evidence type="ECO:0000313" key="8">
    <source>
        <dbReference type="EMBL" id="CAH1247396.1"/>
    </source>
</evidence>
<evidence type="ECO:0000256" key="1">
    <source>
        <dbReference type="ARBA" id="ARBA00004141"/>
    </source>
</evidence>
<evidence type="ECO:0000259" key="7">
    <source>
        <dbReference type="PROSITE" id="PS50922"/>
    </source>
</evidence>
<keyword evidence="4 5" id="KW-0472">Membrane</keyword>
<evidence type="ECO:0000256" key="2">
    <source>
        <dbReference type="ARBA" id="ARBA00022692"/>
    </source>
</evidence>
<reference evidence="8" key="1">
    <citation type="submission" date="2022-01" db="EMBL/GenBank/DDBJ databases">
        <authorList>
            <person name="Braso-Vives M."/>
        </authorList>
    </citation>
    <scope>NUCLEOTIDE SEQUENCE</scope>
</reference>
<feature type="transmembrane region" description="Helical" evidence="6">
    <location>
        <begin position="7"/>
        <end position="29"/>
    </location>
</feature>
<dbReference type="Proteomes" id="UP000838412">
    <property type="component" value="Chromosome 16"/>
</dbReference>
<dbReference type="Pfam" id="PF03798">
    <property type="entry name" value="TRAM_LAG1_CLN8"/>
    <property type="match status" value="1"/>
</dbReference>
<gene>
    <name evidence="8" type="primary">TMEM56</name>
    <name evidence="8" type="ORF">BLAG_LOCUS9076</name>
</gene>
<dbReference type="SMART" id="SM00724">
    <property type="entry name" value="TLC"/>
    <property type="match status" value="1"/>
</dbReference>
<dbReference type="GO" id="GO:0005783">
    <property type="term" value="C:endoplasmic reticulum"/>
    <property type="evidence" value="ECO:0007669"/>
    <property type="project" value="TreeGrafter"/>
</dbReference>
<feature type="transmembrane region" description="Helical" evidence="6">
    <location>
        <begin position="107"/>
        <end position="128"/>
    </location>
</feature>
<protein>
    <submittedName>
        <fullName evidence="8">TMEM56 protein</fullName>
    </submittedName>
</protein>
<evidence type="ECO:0000256" key="4">
    <source>
        <dbReference type="ARBA" id="ARBA00023136"/>
    </source>
</evidence>
<feature type="domain" description="TLC" evidence="7">
    <location>
        <begin position="1"/>
        <end position="212"/>
    </location>
</feature>
<dbReference type="PANTHER" id="PTHR13439:SF0">
    <property type="entry name" value="TOPOISOMERASE I DAMAGE AFFECTED PROTEIN 4"/>
    <property type="match status" value="1"/>
</dbReference>
<organism evidence="8 9">
    <name type="scientific">Branchiostoma lanceolatum</name>
    <name type="common">Common lancelet</name>
    <name type="synonym">Amphioxus lanceolatum</name>
    <dbReference type="NCBI Taxonomy" id="7740"/>
    <lineage>
        <taxon>Eukaryota</taxon>
        <taxon>Metazoa</taxon>
        <taxon>Chordata</taxon>
        <taxon>Cephalochordata</taxon>
        <taxon>Leptocardii</taxon>
        <taxon>Amphioxiformes</taxon>
        <taxon>Branchiostomatidae</taxon>
        <taxon>Branchiostoma</taxon>
    </lineage>
</organism>
<accession>A0A8J9Z4X0</accession>
<feature type="transmembrane region" description="Helical" evidence="6">
    <location>
        <begin position="140"/>
        <end position="162"/>
    </location>
</feature>
<keyword evidence="3 6" id="KW-1133">Transmembrane helix</keyword>
<evidence type="ECO:0000256" key="6">
    <source>
        <dbReference type="SAM" id="Phobius"/>
    </source>
</evidence>
<name>A0A8J9Z4X0_BRALA</name>
<dbReference type="PROSITE" id="PS50922">
    <property type="entry name" value="TLC"/>
    <property type="match status" value="1"/>
</dbReference>
<dbReference type="InterPro" id="IPR006634">
    <property type="entry name" value="TLC-dom"/>
</dbReference>
<keyword evidence="2 5" id="KW-0812">Transmembrane</keyword>
<dbReference type="AlphaFoldDB" id="A0A8J9Z4X0"/>
<dbReference type="InterPro" id="IPR050846">
    <property type="entry name" value="TLCD"/>
</dbReference>
<feature type="transmembrane region" description="Helical" evidence="6">
    <location>
        <begin position="49"/>
        <end position="68"/>
    </location>
</feature>
<dbReference type="PANTHER" id="PTHR13439">
    <property type="entry name" value="CT120 PROTEIN"/>
    <property type="match status" value="1"/>
</dbReference>
<dbReference type="GO" id="GO:0016020">
    <property type="term" value="C:membrane"/>
    <property type="evidence" value="ECO:0007669"/>
    <property type="project" value="UniProtKB-SubCell"/>
</dbReference>
<comment type="subcellular location">
    <subcellularLocation>
        <location evidence="1">Membrane</location>
        <topology evidence="1">Multi-pass membrane protein</topology>
    </subcellularLocation>
</comment>
<sequence>MEDYMSIFLAGLANFVLAFCVFGAAPKILGLLSEQYGKLEPEKRVLADNTYNCILLRQGIAAGMAYILADTVLMIRHRHLASKTLLAHHAVGVVCQPGGIFSTSVPWLLMTWLLFEVSSPFVHLRLLLNILGEKKNRLYTVNSVVMTSLFFLCRVAIIPFYWGTVYTFYTHGSFPDIDRPCFYVMIYGRVFFDVLNVVWFCKMMRYFVRKLISPKDDVKDDTYQI</sequence>
<dbReference type="EMBL" id="OV696701">
    <property type="protein sequence ID" value="CAH1247396.1"/>
    <property type="molecule type" value="Genomic_DNA"/>
</dbReference>
<evidence type="ECO:0000313" key="9">
    <source>
        <dbReference type="Proteomes" id="UP000838412"/>
    </source>
</evidence>
<proteinExistence type="predicted"/>
<dbReference type="OrthoDB" id="10266980at2759"/>
<dbReference type="GO" id="GO:0055088">
    <property type="term" value="P:lipid homeostasis"/>
    <property type="evidence" value="ECO:0007669"/>
    <property type="project" value="TreeGrafter"/>
</dbReference>